<dbReference type="Gene3D" id="3.40.50.720">
    <property type="entry name" value="NAD(P)-binding Rossmann-like Domain"/>
    <property type="match status" value="1"/>
</dbReference>
<dbReference type="InterPro" id="IPR052515">
    <property type="entry name" value="Gfo/Idh/MocA_Oxidoreductase"/>
</dbReference>
<sequence>MAKSSSKVRCAVIGLGMGWHHCKAFSECPEAEIVGLVDLNADQHNKVKEFAPNATFYTDYKEMLKQEKPDLVTIALPNFLHAKVAIDAMKAGANVLGEKPMALNTKEAIKMRDTAEKLGKKLGINLSYRFTPQARALKDMADQGFLGDPYHAFSKWTRLDGFPRFGGWFGQHEFSGGGPLIDLGVHRIDLALWLMGSPSPVTVSGMAHKQIGVPRAKKQKLKFDVEDFATGFVRFDNGASLVFEISWGNFQQKQEDMYTKVTGTKGALIHHNPGDGYDFNAEYVTEEAGHVVHGEISQTRGALRSSYAEMVHCIIDDRPFLASPEDGIHIQQILDGLYKSAKLGREVKV</sequence>
<evidence type="ECO:0000313" key="4">
    <source>
        <dbReference type="Proteomes" id="UP001304300"/>
    </source>
</evidence>
<dbReference type="Pfam" id="PF01408">
    <property type="entry name" value="GFO_IDH_MocA"/>
    <property type="match status" value="1"/>
</dbReference>
<evidence type="ECO:0000313" key="3">
    <source>
        <dbReference type="EMBL" id="WOO41255.1"/>
    </source>
</evidence>
<evidence type="ECO:0000259" key="1">
    <source>
        <dbReference type="Pfam" id="PF01408"/>
    </source>
</evidence>
<reference evidence="3 4" key="1">
    <citation type="submission" date="2023-10" db="EMBL/GenBank/DDBJ databases">
        <title>Rubellicoccus peritrichatus gen. nov., sp. nov., isolated from an algae of coral reef tank.</title>
        <authorList>
            <person name="Luo J."/>
        </authorList>
    </citation>
    <scope>NUCLEOTIDE SEQUENCE [LARGE SCALE GENOMIC DNA]</scope>
    <source>
        <strain evidence="3 4">CR14</strain>
    </source>
</reference>
<evidence type="ECO:0000259" key="2">
    <source>
        <dbReference type="Pfam" id="PF02894"/>
    </source>
</evidence>
<dbReference type="AlphaFoldDB" id="A0AAQ3L8G2"/>
<name>A0AAQ3L8G2_9BACT</name>
<dbReference type="EMBL" id="CP136920">
    <property type="protein sequence ID" value="WOO41255.1"/>
    <property type="molecule type" value="Genomic_DNA"/>
</dbReference>
<accession>A0AAQ3L8G2</accession>
<dbReference type="InterPro" id="IPR036291">
    <property type="entry name" value="NAD(P)-bd_dom_sf"/>
</dbReference>
<feature type="domain" description="Gfo/Idh/MocA-like oxidoreductase N-terminal" evidence="1">
    <location>
        <begin position="8"/>
        <end position="125"/>
    </location>
</feature>
<dbReference type="PANTHER" id="PTHR43249">
    <property type="entry name" value="UDP-N-ACETYL-2-AMINO-2-DEOXY-D-GLUCURONATE OXIDASE"/>
    <property type="match status" value="1"/>
</dbReference>
<dbReference type="PANTHER" id="PTHR43249:SF1">
    <property type="entry name" value="D-GLUCOSIDE 3-DEHYDROGENASE"/>
    <property type="match status" value="1"/>
</dbReference>
<organism evidence="3 4">
    <name type="scientific">Rubellicoccus peritrichatus</name>
    <dbReference type="NCBI Taxonomy" id="3080537"/>
    <lineage>
        <taxon>Bacteria</taxon>
        <taxon>Pseudomonadati</taxon>
        <taxon>Verrucomicrobiota</taxon>
        <taxon>Opitutia</taxon>
        <taxon>Puniceicoccales</taxon>
        <taxon>Cerasicoccaceae</taxon>
        <taxon>Rubellicoccus</taxon>
    </lineage>
</organism>
<proteinExistence type="predicted"/>
<dbReference type="SUPFAM" id="SSF51735">
    <property type="entry name" value="NAD(P)-binding Rossmann-fold domains"/>
    <property type="match status" value="1"/>
</dbReference>
<protein>
    <submittedName>
        <fullName evidence="3">Gfo/Idh/MocA family oxidoreductase</fullName>
    </submittedName>
</protein>
<dbReference type="SUPFAM" id="SSF55347">
    <property type="entry name" value="Glyceraldehyde-3-phosphate dehydrogenase-like, C-terminal domain"/>
    <property type="match status" value="1"/>
</dbReference>
<dbReference type="Pfam" id="PF02894">
    <property type="entry name" value="GFO_IDH_MocA_C"/>
    <property type="match status" value="1"/>
</dbReference>
<dbReference type="InterPro" id="IPR000683">
    <property type="entry name" value="Gfo/Idh/MocA-like_OxRdtase_N"/>
</dbReference>
<dbReference type="Proteomes" id="UP001304300">
    <property type="component" value="Chromosome"/>
</dbReference>
<dbReference type="Gene3D" id="3.30.360.10">
    <property type="entry name" value="Dihydrodipicolinate Reductase, domain 2"/>
    <property type="match status" value="1"/>
</dbReference>
<dbReference type="InterPro" id="IPR004104">
    <property type="entry name" value="Gfo/Idh/MocA-like_OxRdtase_C"/>
</dbReference>
<keyword evidence="4" id="KW-1185">Reference proteome</keyword>
<gene>
    <name evidence="3" type="ORF">RZN69_21760</name>
</gene>
<dbReference type="KEGG" id="puo:RZN69_21760"/>
<feature type="domain" description="Gfo/Idh/MocA-like oxidoreductase C-terminal" evidence="2">
    <location>
        <begin position="138"/>
        <end position="349"/>
    </location>
</feature>
<dbReference type="RefSeq" id="WP_317833684.1">
    <property type="nucleotide sequence ID" value="NZ_CP136920.1"/>
</dbReference>
<dbReference type="GO" id="GO:0000166">
    <property type="term" value="F:nucleotide binding"/>
    <property type="evidence" value="ECO:0007669"/>
    <property type="project" value="InterPro"/>
</dbReference>